<protein>
    <submittedName>
        <fullName evidence="6">LysR family transcriptional regulator</fullName>
    </submittedName>
</protein>
<keyword evidence="2" id="KW-0805">Transcription regulation</keyword>
<dbReference type="GO" id="GO:0032993">
    <property type="term" value="C:protein-DNA complex"/>
    <property type="evidence" value="ECO:0007669"/>
    <property type="project" value="TreeGrafter"/>
</dbReference>
<dbReference type="Proteomes" id="UP000092971">
    <property type="component" value="Chromosome"/>
</dbReference>
<dbReference type="OrthoDB" id="9803714at2"/>
<dbReference type="RefSeq" id="WP_015359542.1">
    <property type="nucleotide sequence ID" value="NZ_CP014672.1"/>
</dbReference>
<evidence type="ECO:0000313" key="6">
    <source>
        <dbReference type="EMBL" id="ANW99166.1"/>
    </source>
</evidence>
<dbReference type="Gene3D" id="1.10.10.10">
    <property type="entry name" value="Winged helix-like DNA-binding domain superfamily/Winged helix DNA-binding domain"/>
    <property type="match status" value="1"/>
</dbReference>
<dbReference type="GO" id="GO:0003700">
    <property type="term" value="F:DNA-binding transcription factor activity"/>
    <property type="evidence" value="ECO:0007669"/>
    <property type="project" value="InterPro"/>
</dbReference>
<dbReference type="PRINTS" id="PR00039">
    <property type="entry name" value="HTHLYSR"/>
</dbReference>
<evidence type="ECO:0000313" key="7">
    <source>
        <dbReference type="Proteomes" id="UP000092971"/>
    </source>
</evidence>
<dbReference type="GO" id="GO:0003677">
    <property type="term" value="F:DNA binding"/>
    <property type="evidence" value="ECO:0007669"/>
    <property type="project" value="UniProtKB-KW"/>
</dbReference>
<evidence type="ECO:0000256" key="2">
    <source>
        <dbReference type="ARBA" id="ARBA00023015"/>
    </source>
</evidence>
<dbReference type="PROSITE" id="PS50931">
    <property type="entry name" value="HTH_LYSR"/>
    <property type="match status" value="1"/>
</dbReference>
<name>A0A1B1YEH6_THEST</name>
<gene>
    <name evidence="6" type="ORF">CSTERTH_09075</name>
</gene>
<proteinExistence type="inferred from homology"/>
<evidence type="ECO:0000259" key="5">
    <source>
        <dbReference type="PROSITE" id="PS50931"/>
    </source>
</evidence>
<sequence>MKLLHMKYALAVAEARSINKAAEELLVGAPALSRAIKELENTLGVTLFERSARGMFLTPEGELFISYAKKILKQIDDIETIFKEGITAKRQFSISVPRASYIADAFAEFSKRIDPKSETEIFYKETNAYRVINSILKEDCKLGILRYNEQYDSYYKALLDEKELSSELIVEFSYVLLMSRDCPLSRLDRITFDSLKSYCEIAHGDPYVPSLPLSAVKREEFPEHEGCRIFVFERCSQFELLSKNPNTYMWVSPTPQDLLDRYGLVERTCADNKRKFKDVLIHRKDYKLSDLDKMFIEELVKAKRRVFNRSEA</sequence>
<dbReference type="PANTHER" id="PTHR30346">
    <property type="entry name" value="TRANSCRIPTIONAL DUAL REGULATOR HCAR-RELATED"/>
    <property type="match status" value="1"/>
</dbReference>
<dbReference type="InterPro" id="IPR000847">
    <property type="entry name" value="LysR_HTH_N"/>
</dbReference>
<dbReference type="Pfam" id="PF00126">
    <property type="entry name" value="HTH_1"/>
    <property type="match status" value="1"/>
</dbReference>
<dbReference type="FunFam" id="1.10.10.10:FF:000001">
    <property type="entry name" value="LysR family transcriptional regulator"/>
    <property type="match status" value="1"/>
</dbReference>
<organism evidence="6 7">
    <name type="scientific">Thermoclostridium stercorarium subsp. thermolacticum DSM 2910</name>
    <dbReference type="NCBI Taxonomy" id="1121336"/>
    <lineage>
        <taxon>Bacteria</taxon>
        <taxon>Bacillati</taxon>
        <taxon>Bacillota</taxon>
        <taxon>Clostridia</taxon>
        <taxon>Eubacteriales</taxon>
        <taxon>Oscillospiraceae</taxon>
        <taxon>Thermoclostridium</taxon>
    </lineage>
</organism>
<keyword evidence="3" id="KW-0238">DNA-binding</keyword>
<dbReference type="InterPro" id="IPR036390">
    <property type="entry name" value="WH_DNA-bd_sf"/>
</dbReference>
<dbReference type="SUPFAM" id="SSF46785">
    <property type="entry name" value="Winged helix' DNA-binding domain"/>
    <property type="match status" value="1"/>
</dbReference>
<evidence type="ECO:0000256" key="1">
    <source>
        <dbReference type="ARBA" id="ARBA00009437"/>
    </source>
</evidence>
<dbReference type="EMBL" id="CP014672">
    <property type="protein sequence ID" value="ANW99166.1"/>
    <property type="molecule type" value="Genomic_DNA"/>
</dbReference>
<accession>A0A1B1YEH6</accession>
<evidence type="ECO:0000256" key="4">
    <source>
        <dbReference type="ARBA" id="ARBA00023163"/>
    </source>
</evidence>
<dbReference type="PANTHER" id="PTHR30346:SF0">
    <property type="entry name" value="HCA OPERON TRANSCRIPTIONAL ACTIVATOR HCAR"/>
    <property type="match status" value="1"/>
</dbReference>
<reference evidence="6 7" key="1">
    <citation type="submission" date="2016-02" db="EMBL/GenBank/DDBJ databases">
        <title>Comparison of Clostridium stercorarium subspecies using comparative genomics and transcriptomics.</title>
        <authorList>
            <person name="Schellenberg J."/>
            <person name="Thallinger G."/>
            <person name="Levin D.B."/>
            <person name="Zhang X."/>
            <person name="Alvare G."/>
            <person name="Fristensky B."/>
            <person name="Sparling R."/>
        </authorList>
    </citation>
    <scope>NUCLEOTIDE SEQUENCE [LARGE SCALE GENOMIC DNA]</scope>
    <source>
        <strain evidence="6 7">DSM 2910</strain>
    </source>
</reference>
<feature type="domain" description="HTH lysR-type" evidence="5">
    <location>
        <begin position="1"/>
        <end position="58"/>
    </location>
</feature>
<dbReference type="AlphaFoldDB" id="A0A1B1YEH6"/>
<dbReference type="InterPro" id="IPR036388">
    <property type="entry name" value="WH-like_DNA-bd_sf"/>
</dbReference>
<comment type="similarity">
    <text evidence="1">Belongs to the LysR transcriptional regulatory family.</text>
</comment>
<evidence type="ECO:0000256" key="3">
    <source>
        <dbReference type="ARBA" id="ARBA00023125"/>
    </source>
</evidence>
<keyword evidence="4" id="KW-0804">Transcription</keyword>